<feature type="region of interest" description="Disordered" evidence="1">
    <location>
        <begin position="1"/>
        <end position="23"/>
    </location>
</feature>
<evidence type="ECO:0008006" key="4">
    <source>
        <dbReference type="Google" id="ProtNLM"/>
    </source>
</evidence>
<protein>
    <recommendedName>
        <fullName evidence="4">AB hydrolase-1 domain-containing protein</fullName>
    </recommendedName>
</protein>
<name>U2YNI6_9SPHN</name>
<dbReference type="InterPro" id="IPR029058">
    <property type="entry name" value="AB_hydrolase_fold"/>
</dbReference>
<evidence type="ECO:0000313" key="3">
    <source>
        <dbReference type="Proteomes" id="UP000016568"/>
    </source>
</evidence>
<dbReference type="OrthoDB" id="7389193at2"/>
<dbReference type="Gene3D" id="3.40.50.1820">
    <property type="entry name" value="alpha/beta hydrolase"/>
    <property type="match status" value="1"/>
</dbReference>
<accession>U2YNI6</accession>
<comment type="caution">
    <text evidence="2">The sequence shown here is derived from an EMBL/GenBank/DDBJ whole genome shotgun (WGS) entry which is preliminary data.</text>
</comment>
<dbReference type="RefSeq" id="WP_021690955.1">
    <property type="nucleotide sequence ID" value="NZ_BASZ01000007.1"/>
</dbReference>
<evidence type="ECO:0000313" key="2">
    <source>
        <dbReference type="EMBL" id="GAD50137.1"/>
    </source>
</evidence>
<reference evidence="2 3" key="1">
    <citation type="submission" date="2013-09" db="EMBL/GenBank/DDBJ databases">
        <title>Whole genome shotgun sequence of Novosphingobium tardaugens NBRC 16725.</title>
        <authorList>
            <person name="Isaki S."/>
            <person name="Hosoyama A."/>
            <person name="Tsuchikane K."/>
            <person name="Katsumata H."/>
            <person name="Ando Y."/>
            <person name="Yamazaki S."/>
            <person name="Fujita N."/>
        </authorList>
    </citation>
    <scope>NUCLEOTIDE SEQUENCE [LARGE SCALE GENOMIC DNA]</scope>
    <source>
        <strain evidence="2 3">NBRC 16725</strain>
    </source>
</reference>
<gene>
    <name evidence="2" type="ORF">NT2_07_01370</name>
</gene>
<keyword evidence="3" id="KW-1185">Reference proteome</keyword>
<evidence type="ECO:0000256" key="1">
    <source>
        <dbReference type="SAM" id="MobiDB-lite"/>
    </source>
</evidence>
<dbReference type="KEGG" id="ntd:EGO55_06080"/>
<sequence length="276" mass="29636">MSDDFPVDGESGDTSSGSAQAIRPPSQWLTLAEPSRAGLEALGLFTLAPLLALAPRGDGHTVLVLPGFATSDHATALLRRFLVRRGYDARSWDLGWNLDHKTVGEQGEIITARIRALWEESGRTVSLVGWSLGGVIAREAARRVPDGVRNVITLGSPFAGDPSANAVRGLYERLSGNIIDSPTTRARYAAGGQPLPVPSSAVFSRTDGIAAWRNCIGIENEINENVEVVSSHFGLVVNPAVLHLVADRLAQPETGWQRFRRPGALAFLYPDTPVEN</sequence>
<dbReference type="Proteomes" id="UP000016568">
    <property type="component" value="Unassembled WGS sequence"/>
</dbReference>
<feature type="compositionally biased region" description="Acidic residues" evidence="1">
    <location>
        <begin position="1"/>
        <end position="11"/>
    </location>
</feature>
<proteinExistence type="predicted"/>
<dbReference type="AlphaFoldDB" id="U2YNI6"/>
<dbReference type="SUPFAM" id="SSF53474">
    <property type="entry name" value="alpha/beta-Hydrolases"/>
    <property type="match status" value="1"/>
</dbReference>
<dbReference type="eggNOG" id="COG1075">
    <property type="taxonomic scope" value="Bacteria"/>
</dbReference>
<dbReference type="EMBL" id="BASZ01000007">
    <property type="protein sequence ID" value="GAD50137.1"/>
    <property type="molecule type" value="Genomic_DNA"/>
</dbReference>
<organism evidence="2 3">
    <name type="scientific">Caenibius tardaugens NBRC 16725</name>
    <dbReference type="NCBI Taxonomy" id="1219035"/>
    <lineage>
        <taxon>Bacteria</taxon>
        <taxon>Pseudomonadati</taxon>
        <taxon>Pseudomonadota</taxon>
        <taxon>Alphaproteobacteria</taxon>
        <taxon>Sphingomonadales</taxon>
        <taxon>Erythrobacteraceae</taxon>
        <taxon>Caenibius</taxon>
    </lineage>
</organism>